<dbReference type="OrthoDB" id="5563411at2759"/>
<protein>
    <recommendedName>
        <fullName evidence="3">CCHC-type domain-containing protein</fullName>
    </recommendedName>
</protein>
<accession>A0A814M2T2</accession>
<dbReference type="EMBL" id="CAJNOC010006136">
    <property type="protein sequence ID" value="CAF1071079.1"/>
    <property type="molecule type" value="Genomic_DNA"/>
</dbReference>
<name>A0A814M2T2_9BILA</name>
<evidence type="ECO:0008006" key="3">
    <source>
        <dbReference type="Google" id="ProtNLM"/>
    </source>
</evidence>
<comment type="caution">
    <text evidence="1">The sequence shown here is derived from an EMBL/GenBank/DDBJ whole genome shotgun (WGS) entry which is preliminary data.</text>
</comment>
<organism evidence="1 2">
    <name type="scientific">Brachionus calyciflorus</name>
    <dbReference type="NCBI Taxonomy" id="104777"/>
    <lineage>
        <taxon>Eukaryota</taxon>
        <taxon>Metazoa</taxon>
        <taxon>Spiralia</taxon>
        <taxon>Gnathifera</taxon>
        <taxon>Rotifera</taxon>
        <taxon>Eurotatoria</taxon>
        <taxon>Monogononta</taxon>
        <taxon>Pseudotrocha</taxon>
        <taxon>Ploima</taxon>
        <taxon>Brachionidae</taxon>
        <taxon>Brachionus</taxon>
    </lineage>
</organism>
<gene>
    <name evidence="1" type="ORF">OXX778_LOCUS19728</name>
</gene>
<evidence type="ECO:0000313" key="2">
    <source>
        <dbReference type="Proteomes" id="UP000663879"/>
    </source>
</evidence>
<evidence type="ECO:0000313" key="1">
    <source>
        <dbReference type="EMBL" id="CAF1071079.1"/>
    </source>
</evidence>
<dbReference type="AlphaFoldDB" id="A0A814M2T2"/>
<reference evidence="1" key="1">
    <citation type="submission" date="2021-02" db="EMBL/GenBank/DDBJ databases">
        <authorList>
            <person name="Nowell W R."/>
        </authorList>
    </citation>
    <scope>NUCLEOTIDE SEQUENCE</scope>
    <source>
        <strain evidence="1">Ploen Becks lab</strain>
    </source>
</reference>
<sequence>MDQTDKISFFTDGLSGLTSGYVKFCKPKTLERAIEVAENYEAFKMSENPKNADIFFEGSKSGFKVKLRNKPYLYKHKKDQKYKSDHKQGSSKPKDKKKIVCYGCGSEGHYINQFYKINNRRRSIEKKTKIIKELNRNVGIKVIITKMNKNVEVLTKTNDLLKSAGFILDKEVEVVLFLEHHLQLKD</sequence>
<keyword evidence="2" id="KW-1185">Reference proteome</keyword>
<proteinExistence type="predicted"/>
<dbReference type="Proteomes" id="UP000663879">
    <property type="component" value="Unassembled WGS sequence"/>
</dbReference>